<name>A0AA41XJY1_9MICO</name>
<evidence type="ECO:0000256" key="1">
    <source>
        <dbReference type="SAM" id="MobiDB-lite"/>
    </source>
</evidence>
<comment type="caution">
    <text evidence="2">The sequence shown here is derived from an EMBL/GenBank/DDBJ whole genome shotgun (WGS) entry which is preliminary data.</text>
</comment>
<evidence type="ECO:0000313" key="3">
    <source>
        <dbReference type="Proteomes" id="UP001165587"/>
    </source>
</evidence>
<reference evidence="2" key="1">
    <citation type="submission" date="2022-08" db="EMBL/GenBank/DDBJ databases">
        <authorList>
            <person name="Deng Y."/>
            <person name="Han X.-F."/>
            <person name="Zhang Y.-Q."/>
        </authorList>
    </citation>
    <scope>NUCLEOTIDE SEQUENCE</scope>
    <source>
        <strain evidence="2">CPCC 203407</strain>
    </source>
</reference>
<dbReference type="InterPro" id="IPR021889">
    <property type="entry name" value="DUF3500"/>
</dbReference>
<keyword evidence="3" id="KW-1185">Reference proteome</keyword>
<dbReference type="PANTHER" id="PTHR37489">
    <property type="entry name" value="DUF3500 DOMAIN-CONTAINING PROTEIN"/>
    <property type="match status" value="1"/>
</dbReference>
<dbReference type="AlphaFoldDB" id="A0AA41XJY1"/>
<protein>
    <submittedName>
        <fullName evidence="2">DUF3500 domain-containing protein</fullName>
    </submittedName>
</protein>
<evidence type="ECO:0000313" key="2">
    <source>
        <dbReference type="EMBL" id="MCS5727980.1"/>
    </source>
</evidence>
<dbReference type="Proteomes" id="UP001165587">
    <property type="component" value="Unassembled WGS sequence"/>
</dbReference>
<sequence length="422" mass="43015">MNDTHEPTGIRPPRRRTALWLTSTLLIGGLALSGCASVAGSDAGSDADSTSSAADGSSSSSTGLTDAATISTTDATTTAETISATTAAAEAFLATLTDEQREAVLYDYDDETKTTSWSNFPVTFVERAGLNLTDLSEEQQTAALAVLESLLSDDAYATVLGIMGGDEYLLDNSSSTEESLGQYSIAFFGDPTDSSAYEVQFGGHHLGINATLDGSGESGAGAITFAPTHLGVQPAVYTAADGTEVQPFDGIYTEAFAFFDSLTAEQQATLTSGDVSMCAPGDTCDFATGAGLTGADLTDGQSQLLLDLIANWAGMADEQTTAAELAEIEATLDTTVVAWSGETTYDMSAGDGISFSISGPDVYVAFQAQNGSAGADVEGVSTSGWGHVHTIYRDPTDDYANSVTQQAATGMAGGGAGGPGGS</sequence>
<dbReference type="Pfam" id="PF12006">
    <property type="entry name" value="DUF3500"/>
    <property type="match status" value="1"/>
</dbReference>
<proteinExistence type="predicted"/>
<gene>
    <name evidence="2" type="ORF">N1028_18940</name>
</gene>
<dbReference type="RefSeq" id="WP_259531084.1">
    <property type="nucleotide sequence ID" value="NZ_JANLCK010000018.1"/>
</dbReference>
<feature type="region of interest" description="Disordered" evidence="1">
    <location>
        <begin position="41"/>
        <end position="65"/>
    </location>
</feature>
<organism evidence="2 3">
    <name type="scientific">Herbiconiux oxytropis</name>
    <dbReference type="NCBI Taxonomy" id="2970915"/>
    <lineage>
        <taxon>Bacteria</taxon>
        <taxon>Bacillati</taxon>
        <taxon>Actinomycetota</taxon>
        <taxon>Actinomycetes</taxon>
        <taxon>Micrococcales</taxon>
        <taxon>Microbacteriaceae</taxon>
        <taxon>Herbiconiux</taxon>
    </lineage>
</organism>
<accession>A0AA41XJY1</accession>
<dbReference type="EMBL" id="JANLCK010000018">
    <property type="protein sequence ID" value="MCS5727980.1"/>
    <property type="molecule type" value="Genomic_DNA"/>
</dbReference>
<dbReference type="PANTHER" id="PTHR37489:SF1">
    <property type="entry name" value="DUF3500 DOMAIN-CONTAINING PROTEIN"/>
    <property type="match status" value="1"/>
</dbReference>